<sequence>MVARGGWPGNLQLSDARATRQVRAYLGEIARADLRRVEGIWRDVNGAEGVMKDETIAAMVSGLSRLMVVEDLPAWAPALRSRTRLRAASVRHFVDPSLAVAAVGSDAGRLLADLEWFGFLFEGAVLRDIRVFSHALDARTYHYRDESGLEADIVIEFPDGRWIAVEVKLGHCHQRAGPPRIECVDSRVGAHLVISPAISE</sequence>
<dbReference type="Pfam" id="PF13635">
    <property type="entry name" value="DUF4143"/>
    <property type="match status" value="1"/>
</dbReference>
<dbReference type="PANTHER" id="PTHR43566:SF2">
    <property type="entry name" value="DUF4143 DOMAIN-CONTAINING PROTEIN"/>
    <property type="match status" value="1"/>
</dbReference>
<organism evidence="2">
    <name type="scientific">freshwater metagenome</name>
    <dbReference type="NCBI Taxonomy" id="449393"/>
    <lineage>
        <taxon>unclassified sequences</taxon>
        <taxon>metagenomes</taxon>
        <taxon>ecological metagenomes</taxon>
    </lineage>
</organism>
<evidence type="ECO:0000259" key="1">
    <source>
        <dbReference type="Pfam" id="PF13635"/>
    </source>
</evidence>
<dbReference type="PANTHER" id="PTHR43566">
    <property type="entry name" value="CONSERVED PROTEIN"/>
    <property type="match status" value="1"/>
</dbReference>
<evidence type="ECO:0000313" key="2">
    <source>
        <dbReference type="EMBL" id="CAB4940519.1"/>
    </source>
</evidence>
<protein>
    <submittedName>
        <fullName evidence="2">Unannotated protein</fullName>
    </submittedName>
</protein>
<feature type="domain" description="DUF4143" evidence="1">
    <location>
        <begin position="51"/>
        <end position="169"/>
    </location>
</feature>
<dbReference type="InterPro" id="IPR025420">
    <property type="entry name" value="DUF4143"/>
</dbReference>
<accession>A0A6J7JC34</accession>
<proteinExistence type="predicted"/>
<gene>
    <name evidence="2" type="ORF">UFOPK3772_00887</name>
</gene>
<dbReference type="AlphaFoldDB" id="A0A6J7JC34"/>
<dbReference type="EMBL" id="CAFBNE010000020">
    <property type="protein sequence ID" value="CAB4940519.1"/>
    <property type="molecule type" value="Genomic_DNA"/>
</dbReference>
<name>A0A6J7JC34_9ZZZZ</name>
<reference evidence="2" key="1">
    <citation type="submission" date="2020-05" db="EMBL/GenBank/DDBJ databases">
        <authorList>
            <person name="Chiriac C."/>
            <person name="Salcher M."/>
            <person name="Ghai R."/>
            <person name="Kavagutti S V."/>
        </authorList>
    </citation>
    <scope>NUCLEOTIDE SEQUENCE</scope>
</reference>